<comment type="similarity">
    <text evidence="4">In the N-terminal section; belongs to the N-acetylglucosamine-1-phosphate uridyltransferase family.</text>
</comment>
<sequence>MTRTSLEILQKQLRWNEMLPVVLAAGNPRRMLPLNEGHHKFLLKVAGNPIFLYSLKSLLDVSGGRSLLVIDRDMPQEEVQKSLTARKLQDKVDLVIQKGSSLEEALRQVIDEASEEWFLVTYGDVIAPADAFKLMIKTHEETQRPVALVIPRPEITSYGVAYVSGKSLKKVISPEKAHGEAIDTSFVLGGVFILPRQTIDLLNDGNNFYEAMNYLIERMGIEIALWSGSWVSIDYPWDLISALYEVLGADCKTVISPRAKVSPLAVLEGCIIVEDDAFIDHYAVIRGPVYIGRGALVGKGAFVREFTSLEEGSVVGAHTEVKRSILQEKATAGSFSLITDSVLGPQSVAEPRTTVISDLPSDRRVLRPLPLQGILYEKQKLGVFLAPRGRIKAGSIVGPGVKIFRDGGVEHI</sequence>
<dbReference type="InterPro" id="IPR001451">
    <property type="entry name" value="Hexapep"/>
</dbReference>
<feature type="domain" description="Nucleotidyl transferase" evidence="11">
    <location>
        <begin position="20"/>
        <end position="202"/>
    </location>
</feature>
<evidence type="ECO:0000256" key="1">
    <source>
        <dbReference type="ARBA" id="ARBA00005166"/>
    </source>
</evidence>
<evidence type="ECO:0000259" key="11">
    <source>
        <dbReference type="Pfam" id="PF00483"/>
    </source>
</evidence>
<dbReference type="Pfam" id="PF00483">
    <property type="entry name" value="NTP_transferase"/>
    <property type="match status" value="1"/>
</dbReference>
<evidence type="ECO:0000256" key="5">
    <source>
        <dbReference type="ARBA" id="ARBA00022679"/>
    </source>
</evidence>
<dbReference type="GO" id="GO:0019134">
    <property type="term" value="F:glucosamine-1-phosphate N-acetyltransferase activity"/>
    <property type="evidence" value="ECO:0007669"/>
    <property type="project" value="UniProtKB-EC"/>
</dbReference>
<dbReference type="InterPro" id="IPR029044">
    <property type="entry name" value="Nucleotide-diphossugar_trans"/>
</dbReference>
<keyword evidence="7" id="KW-0511">Multifunctional enzyme</keyword>
<proteinExistence type="inferred from homology"/>
<dbReference type="Gene3D" id="3.90.550.10">
    <property type="entry name" value="Spore Coat Polysaccharide Biosynthesis Protein SpsA, Chain A"/>
    <property type="match status" value="1"/>
</dbReference>
<dbReference type="EMBL" id="DSAY01000116">
    <property type="protein sequence ID" value="HDP15407.1"/>
    <property type="molecule type" value="Genomic_DNA"/>
</dbReference>
<dbReference type="AlphaFoldDB" id="A0A7C1GAT1"/>
<evidence type="ECO:0000256" key="8">
    <source>
        <dbReference type="ARBA" id="ARBA00023315"/>
    </source>
</evidence>
<dbReference type="Pfam" id="PF00132">
    <property type="entry name" value="Hexapep"/>
    <property type="match status" value="1"/>
</dbReference>
<evidence type="ECO:0000256" key="10">
    <source>
        <dbReference type="ARBA" id="ARBA00048493"/>
    </source>
</evidence>
<dbReference type="InterPro" id="IPR011004">
    <property type="entry name" value="Trimer_LpxA-like_sf"/>
</dbReference>
<comment type="catalytic activity">
    <reaction evidence="10">
        <text>N-acetyl-alpha-D-glucosamine 1-phosphate + UTP + H(+) = UDP-N-acetyl-alpha-D-glucosamine + diphosphate</text>
        <dbReference type="Rhea" id="RHEA:13509"/>
        <dbReference type="ChEBI" id="CHEBI:15378"/>
        <dbReference type="ChEBI" id="CHEBI:33019"/>
        <dbReference type="ChEBI" id="CHEBI:46398"/>
        <dbReference type="ChEBI" id="CHEBI:57705"/>
        <dbReference type="ChEBI" id="CHEBI:57776"/>
        <dbReference type="EC" id="2.7.7.23"/>
    </reaction>
</comment>
<accession>A0A7C1GAT1</accession>
<comment type="pathway">
    <text evidence="2">Nucleotide-sugar biosynthesis; UDP-N-acetyl-alpha-D-glucosamine biosynthesis; UDP-N-acetyl-alpha-D-glucosamine from N-acetyl-alpha-D-glucosamine 1-phosphate: step 1/1.</text>
</comment>
<comment type="catalytic activity">
    <reaction evidence="9">
        <text>alpha-D-glucosamine 1-phosphate + acetyl-CoA = N-acetyl-alpha-D-glucosamine 1-phosphate + CoA + H(+)</text>
        <dbReference type="Rhea" id="RHEA:13725"/>
        <dbReference type="ChEBI" id="CHEBI:15378"/>
        <dbReference type="ChEBI" id="CHEBI:57287"/>
        <dbReference type="ChEBI" id="CHEBI:57288"/>
        <dbReference type="ChEBI" id="CHEBI:57776"/>
        <dbReference type="ChEBI" id="CHEBI:58516"/>
        <dbReference type="EC" id="2.3.1.157"/>
    </reaction>
</comment>
<evidence type="ECO:0000256" key="2">
    <source>
        <dbReference type="ARBA" id="ARBA00005208"/>
    </source>
</evidence>
<keyword evidence="6" id="KW-0548">Nucleotidyltransferase</keyword>
<dbReference type="GO" id="GO:0003977">
    <property type="term" value="F:UDP-N-acetylglucosamine diphosphorylase activity"/>
    <property type="evidence" value="ECO:0007669"/>
    <property type="project" value="UniProtKB-EC"/>
</dbReference>
<dbReference type="PANTHER" id="PTHR43584:SF8">
    <property type="entry name" value="N-ACETYLMURAMATE ALPHA-1-PHOSPHATE URIDYLYLTRANSFERASE"/>
    <property type="match status" value="1"/>
</dbReference>
<comment type="caution">
    <text evidence="12">The sequence shown here is derived from an EMBL/GenBank/DDBJ whole genome shotgun (WGS) entry which is preliminary data.</text>
</comment>
<keyword evidence="8" id="KW-0012">Acyltransferase</keyword>
<evidence type="ECO:0000256" key="4">
    <source>
        <dbReference type="ARBA" id="ARBA00007947"/>
    </source>
</evidence>
<protein>
    <recommendedName>
        <fullName evidence="11">Nucleotidyl transferase domain-containing protein</fullName>
    </recommendedName>
</protein>
<gene>
    <name evidence="12" type="ORF">ENN26_06520</name>
</gene>
<dbReference type="PANTHER" id="PTHR43584">
    <property type="entry name" value="NUCLEOTIDYL TRANSFERASE"/>
    <property type="match status" value="1"/>
</dbReference>
<comment type="pathway">
    <text evidence="1">Nucleotide-sugar biosynthesis; UDP-N-acetyl-alpha-D-glucosamine biosynthesis; N-acetyl-alpha-D-glucosamine 1-phosphate from alpha-D-glucosamine 6-phosphate (route II): step 2/2.</text>
</comment>
<evidence type="ECO:0000256" key="7">
    <source>
        <dbReference type="ARBA" id="ARBA00023268"/>
    </source>
</evidence>
<dbReference type="SUPFAM" id="SSF53448">
    <property type="entry name" value="Nucleotide-diphospho-sugar transferases"/>
    <property type="match status" value="1"/>
</dbReference>
<dbReference type="SUPFAM" id="SSF51161">
    <property type="entry name" value="Trimeric LpxA-like enzymes"/>
    <property type="match status" value="1"/>
</dbReference>
<dbReference type="InterPro" id="IPR050065">
    <property type="entry name" value="GlmU-like"/>
</dbReference>
<evidence type="ECO:0000313" key="12">
    <source>
        <dbReference type="EMBL" id="HDP15407.1"/>
    </source>
</evidence>
<reference evidence="12" key="1">
    <citation type="journal article" date="2020" name="mSystems">
        <title>Genome- and Community-Level Interaction Insights into Carbon Utilization and Element Cycling Functions of Hydrothermarchaeota in Hydrothermal Sediment.</title>
        <authorList>
            <person name="Zhou Z."/>
            <person name="Liu Y."/>
            <person name="Xu W."/>
            <person name="Pan J."/>
            <person name="Luo Z.H."/>
            <person name="Li M."/>
        </authorList>
    </citation>
    <scope>NUCLEOTIDE SEQUENCE [LARGE SCALE GENOMIC DNA]</scope>
    <source>
        <strain evidence="12">SpSt-116</strain>
    </source>
</reference>
<name>A0A7C1GAT1_9CREN</name>
<evidence type="ECO:0000256" key="6">
    <source>
        <dbReference type="ARBA" id="ARBA00022695"/>
    </source>
</evidence>
<evidence type="ECO:0000256" key="3">
    <source>
        <dbReference type="ARBA" id="ARBA00007707"/>
    </source>
</evidence>
<evidence type="ECO:0000256" key="9">
    <source>
        <dbReference type="ARBA" id="ARBA00048247"/>
    </source>
</evidence>
<keyword evidence="5" id="KW-0808">Transferase</keyword>
<comment type="similarity">
    <text evidence="3">In the C-terminal section; belongs to the transferase hexapeptide repeat family.</text>
</comment>
<organism evidence="12">
    <name type="scientific">Thermofilum adornatum</name>
    <dbReference type="NCBI Taxonomy" id="1365176"/>
    <lineage>
        <taxon>Archaea</taxon>
        <taxon>Thermoproteota</taxon>
        <taxon>Thermoprotei</taxon>
        <taxon>Thermofilales</taxon>
        <taxon>Thermofilaceae</taxon>
        <taxon>Thermofilum</taxon>
    </lineage>
</organism>
<dbReference type="InterPro" id="IPR005835">
    <property type="entry name" value="NTP_transferase_dom"/>
</dbReference>
<dbReference type="Gene3D" id="2.160.10.10">
    <property type="entry name" value="Hexapeptide repeat proteins"/>
    <property type="match status" value="1"/>
</dbReference>